<name>A0A5C8GLE1_9BACT</name>
<gene>
    <name evidence="1" type="ORF">ETF27_02325</name>
</gene>
<dbReference type="OrthoDB" id="1082240at2"/>
<accession>A0A5C8GLE1</accession>
<dbReference type="EMBL" id="SDIK01000016">
    <property type="protein sequence ID" value="TXJ62916.1"/>
    <property type="molecule type" value="Genomic_DNA"/>
</dbReference>
<reference evidence="2" key="1">
    <citation type="submission" date="2019-05" db="EMBL/GenBank/DDBJ databases">
        <title>Prevotella brunnea sp. nov., isolated from a wound of a patient.</title>
        <authorList>
            <person name="Buhl M."/>
        </authorList>
    </citation>
    <scope>NUCLEOTIDE SEQUENCE [LARGE SCALE GENOMIC DNA]</scope>
    <source>
        <strain evidence="2">A2672</strain>
    </source>
</reference>
<protein>
    <submittedName>
        <fullName evidence="1">Uncharacterized protein</fullName>
    </submittedName>
</protein>
<sequence>MNYSLQLKEHRLFVERVQRWFETGLVLNLNKHIGFMPHVGFAGWKNINSLIIRYLINFY</sequence>
<evidence type="ECO:0000313" key="2">
    <source>
        <dbReference type="Proteomes" id="UP000321612"/>
    </source>
</evidence>
<evidence type="ECO:0000313" key="1">
    <source>
        <dbReference type="EMBL" id="TXJ62916.1"/>
    </source>
</evidence>
<comment type="caution">
    <text evidence="1">The sequence shown here is derived from an EMBL/GenBank/DDBJ whole genome shotgun (WGS) entry which is preliminary data.</text>
</comment>
<dbReference type="AlphaFoldDB" id="A0A5C8GLE1"/>
<proteinExistence type="predicted"/>
<dbReference type="RefSeq" id="WP_147785429.1">
    <property type="nucleotide sequence ID" value="NZ_SDIK01000016.1"/>
</dbReference>
<keyword evidence="2" id="KW-1185">Reference proteome</keyword>
<dbReference type="Proteomes" id="UP000321612">
    <property type="component" value="Unassembled WGS sequence"/>
</dbReference>
<organism evidence="1 2">
    <name type="scientific">Prevotella brunnea</name>
    <dbReference type="NCBI Taxonomy" id="2508867"/>
    <lineage>
        <taxon>Bacteria</taxon>
        <taxon>Pseudomonadati</taxon>
        <taxon>Bacteroidota</taxon>
        <taxon>Bacteroidia</taxon>
        <taxon>Bacteroidales</taxon>
        <taxon>Prevotellaceae</taxon>
        <taxon>Prevotella</taxon>
    </lineage>
</organism>